<dbReference type="PANTHER" id="PTHR22997">
    <property type="entry name" value="PIH1 DOMAIN-CONTAINING PROTEIN 1"/>
    <property type="match status" value="1"/>
</dbReference>
<evidence type="ECO:0000256" key="2">
    <source>
        <dbReference type="SAM" id="MobiDB-lite"/>
    </source>
</evidence>
<reference evidence="4" key="1">
    <citation type="submission" date="2015-04" db="EMBL/GenBank/DDBJ databases">
        <title>The genome sequence of the plant pathogenic Rhizarian Plasmodiophora brassicae reveals insights in its biotrophic life cycle and the origin of chitin synthesis.</title>
        <authorList>
            <person name="Schwelm A."/>
            <person name="Fogelqvist J."/>
            <person name="Knaust A."/>
            <person name="Julke S."/>
            <person name="Lilja T."/>
            <person name="Dhandapani V."/>
            <person name="Bonilla-Rosso G."/>
            <person name="Karlsson M."/>
            <person name="Shevchenko A."/>
            <person name="Choi S.R."/>
            <person name="Kim H.G."/>
            <person name="Park J.Y."/>
            <person name="Lim Y.P."/>
            <person name="Ludwig-Muller J."/>
            <person name="Dixelius C."/>
        </authorList>
    </citation>
    <scope>NUCLEOTIDE SEQUENCE</scope>
    <source>
        <tissue evidence="4">Potato root galls</tissue>
    </source>
</reference>
<protein>
    <recommendedName>
        <fullName evidence="3">PIH1D1/2/3 CS-like domain-containing protein</fullName>
    </recommendedName>
</protein>
<comment type="similarity">
    <text evidence="1">Belongs to the PIH1 family.</text>
</comment>
<feature type="region of interest" description="Disordered" evidence="2">
    <location>
        <begin position="54"/>
        <end position="115"/>
    </location>
</feature>
<evidence type="ECO:0000313" key="4">
    <source>
        <dbReference type="EMBL" id="CRZ03374.1"/>
    </source>
</evidence>
<evidence type="ECO:0000259" key="3">
    <source>
        <dbReference type="Pfam" id="PF18201"/>
    </source>
</evidence>
<sequence length="224" mass="25196">SRRVTLCWPRTNMKATSKAEFKQTVDHLWSFLDELAQSDPAAYKEFISKQMKENAPSKSVLPKQPCPPQSRESKTTPSIFLPFKSSLNGVKMASESDDSVEGKRPDNSAQTKELRTEIIMPYSSSQFSASEKANSQKKGKKSLVQEVKTIPEYTIEQLDGGIVVKISLPLLDNIRDVTVDIGSQDLTLDSPEYHAQISFPLVVNSDDYVARWFRKGRRLVIGRL</sequence>
<feature type="compositionally biased region" description="Basic and acidic residues" evidence="2">
    <location>
        <begin position="100"/>
        <end position="115"/>
    </location>
</feature>
<feature type="domain" description="PIH1D1/2/3 CS-like" evidence="3">
    <location>
        <begin position="162"/>
        <end position="221"/>
    </location>
</feature>
<organism evidence="4">
    <name type="scientific">Spongospora subterranea</name>
    <dbReference type="NCBI Taxonomy" id="70186"/>
    <lineage>
        <taxon>Eukaryota</taxon>
        <taxon>Sar</taxon>
        <taxon>Rhizaria</taxon>
        <taxon>Endomyxa</taxon>
        <taxon>Phytomyxea</taxon>
        <taxon>Plasmodiophorida</taxon>
        <taxon>Plasmodiophoridae</taxon>
        <taxon>Spongospora</taxon>
    </lineage>
</organism>
<dbReference type="GO" id="GO:0005737">
    <property type="term" value="C:cytoplasm"/>
    <property type="evidence" value="ECO:0007669"/>
    <property type="project" value="TreeGrafter"/>
</dbReference>
<evidence type="ECO:0000256" key="1">
    <source>
        <dbReference type="ARBA" id="ARBA00008511"/>
    </source>
</evidence>
<dbReference type="Pfam" id="PF18201">
    <property type="entry name" value="PIH1_CS"/>
    <property type="match status" value="1"/>
</dbReference>
<dbReference type="PANTHER" id="PTHR22997:SF0">
    <property type="entry name" value="PIH1 DOMAIN-CONTAINING PROTEIN 1"/>
    <property type="match status" value="1"/>
</dbReference>
<dbReference type="InterPro" id="IPR050734">
    <property type="entry name" value="PIH1/Kintoun_subfamily"/>
</dbReference>
<proteinExistence type="inferred from homology"/>
<feature type="non-terminal residue" evidence="4">
    <location>
        <position position="1"/>
    </location>
</feature>
<dbReference type="AlphaFoldDB" id="A0A0H5R5E0"/>
<accession>A0A0H5R5E0</accession>
<dbReference type="InterPro" id="IPR041442">
    <property type="entry name" value="PIH1D1/2/3_CS-like"/>
</dbReference>
<dbReference type="EMBL" id="HACM01002932">
    <property type="protein sequence ID" value="CRZ03374.1"/>
    <property type="molecule type" value="Transcribed_RNA"/>
</dbReference>
<name>A0A0H5R5E0_9EUKA</name>